<dbReference type="EMBL" id="SKFH01000057">
    <property type="protein sequence ID" value="TCZ64706.1"/>
    <property type="molecule type" value="Genomic_DNA"/>
</dbReference>
<accession>A0A4R4DSI2</accession>
<proteinExistence type="predicted"/>
<gene>
    <name evidence="1" type="ORF">E0486_17980</name>
</gene>
<dbReference type="AlphaFoldDB" id="A0A4R4DSI2"/>
<evidence type="ECO:0000313" key="1">
    <source>
        <dbReference type="EMBL" id="TCZ64706.1"/>
    </source>
</evidence>
<dbReference type="RefSeq" id="WP_131854362.1">
    <property type="nucleotide sequence ID" value="NZ_SKFH01000057.1"/>
</dbReference>
<dbReference type="Proteomes" id="UP000295164">
    <property type="component" value="Unassembled WGS sequence"/>
</dbReference>
<organism evidence="1 2">
    <name type="scientific">Flaviaesturariibacter aridisoli</name>
    <dbReference type="NCBI Taxonomy" id="2545761"/>
    <lineage>
        <taxon>Bacteria</taxon>
        <taxon>Pseudomonadati</taxon>
        <taxon>Bacteroidota</taxon>
        <taxon>Chitinophagia</taxon>
        <taxon>Chitinophagales</taxon>
        <taxon>Chitinophagaceae</taxon>
        <taxon>Flaviaestuariibacter</taxon>
    </lineage>
</organism>
<evidence type="ECO:0000313" key="2">
    <source>
        <dbReference type="Proteomes" id="UP000295164"/>
    </source>
</evidence>
<reference evidence="1 2" key="1">
    <citation type="submission" date="2019-03" db="EMBL/GenBank/DDBJ databases">
        <authorList>
            <person name="Kim M.K.M."/>
        </authorList>
    </citation>
    <scope>NUCLEOTIDE SEQUENCE [LARGE SCALE GENOMIC DNA]</scope>
    <source>
        <strain evidence="1 2">17J68-15</strain>
    </source>
</reference>
<comment type="caution">
    <text evidence="1">The sequence shown here is derived from an EMBL/GenBank/DDBJ whole genome shotgun (WGS) entry which is preliminary data.</text>
</comment>
<protein>
    <submittedName>
        <fullName evidence="1">Uncharacterized protein</fullName>
    </submittedName>
</protein>
<keyword evidence="2" id="KW-1185">Reference proteome</keyword>
<name>A0A4R4DSI2_9BACT</name>
<sequence>MTTSRSLRLLAATAALVVVLAAASLLRPALSTAFAGDTEVRSGGELIWESLSRNLMPQASLR</sequence>